<organism evidence="3 4">
    <name type="scientific">Kibdelosporangium lantanae</name>
    <dbReference type="NCBI Taxonomy" id="1497396"/>
    <lineage>
        <taxon>Bacteria</taxon>
        <taxon>Bacillati</taxon>
        <taxon>Actinomycetota</taxon>
        <taxon>Actinomycetes</taxon>
        <taxon>Pseudonocardiales</taxon>
        <taxon>Pseudonocardiaceae</taxon>
        <taxon>Kibdelosporangium</taxon>
    </lineage>
</organism>
<evidence type="ECO:0000313" key="3">
    <source>
        <dbReference type="EMBL" id="MFD1050485.1"/>
    </source>
</evidence>
<dbReference type="Gene3D" id="3.40.960.10">
    <property type="entry name" value="VSR Endonuclease"/>
    <property type="match status" value="1"/>
</dbReference>
<dbReference type="SUPFAM" id="SSF52980">
    <property type="entry name" value="Restriction endonuclease-like"/>
    <property type="match status" value="1"/>
</dbReference>
<dbReference type="InterPro" id="IPR049468">
    <property type="entry name" value="Restrct_endonuc-II-like_dom"/>
</dbReference>
<comment type="caution">
    <text evidence="3">The sequence shown here is derived from an EMBL/GenBank/DDBJ whole genome shotgun (WGS) entry which is preliminary data.</text>
</comment>
<protein>
    <submittedName>
        <fullName evidence="3">DUF559 domain-containing protein</fullName>
    </submittedName>
</protein>
<feature type="region of interest" description="Disordered" evidence="1">
    <location>
        <begin position="109"/>
        <end position="133"/>
    </location>
</feature>
<evidence type="ECO:0000256" key="1">
    <source>
        <dbReference type="SAM" id="MobiDB-lite"/>
    </source>
</evidence>
<reference evidence="4" key="1">
    <citation type="journal article" date="2019" name="Int. J. Syst. Evol. Microbiol.">
        <title>The Global Catalogue of Microorganisms (GCM) 10K type strain sequencing project: providing services to taxonomists for standard genome sequencing and annotation.</title>
        <authorList>
            <consortium name="The Broad Institute Genomics Platform"/>
            <consortium name="The Broad Institute Genome Sequencing Center for Infectious Disease"/>
            <person name="Wu L."/>
            <person name="Ma J."/>
        </authorList>
    </citation>
    <scope>NUCLEOTIDE SEQUENCE [LARGE SCALE GENOMIC DNA]</scope>
    <source>
        <strain evidence="4">JCM 31486</strain>
    </source>
</reference>
<dbReference type="InterPro" id="IPR011335">
    <property type="entry name" value="Restrct_endonuc-II-like"/>
</dbReference>
<feature type="domain" description="Restriction endonuclease type II-like" evidence="2">
    <location>
        <begin position="8"/>
        <end position="101"/>
    </location>
</feature>
<keyword evidence="4" id="KW-1185">Reference proteome</keyword>
<dbReference type="EMBL" id="JBHTIS010002872">
    <property type="protein sequence ID" value="MFD1050485.1"/>
    <property type="molecule type" value="Genomic_DNA"/>
</dbReference>
<feature type="non-terminal residue" evidence="3">
    <location>
        <position position="1"/>
    </location>
</feature>
<dbReference type="Pfam" id="PF18741">
    <property type="entry name" value="MTES_1575"/>
    <property type="match status" value="1"/>
</dbReference>
<sequence>CAPFESLFEQRVFREIRRRGYHVVPQYRVGTRRLDLVVVGAGGRLAVECDGHPWHTSPTHQLSDARRDRELRRMGWDVVRIRESEFEFDAERELMPLWARLAEREIGPADSVPESAGGWQPIALTETDEDSDD</sequence>
<evidence type="ECO:0000259" key="2">
    <source>
        <dbReference type="Pfam" id="PF18741"/>
    </source>
</evidence>
<accession>A0ABW3MMX7</accession>
<proteinExistence type="predicted"/>
<dbReference type="Proteomes" id="UP001597045">
    <property type="component" value="Unassembled WGS sequence"/>
</dbReference>
<gene>
    <name evidence="3" type="ORF">ACFQ1S_35650</name>
</gene>
<evidence type="ECO:0000313" key="4">
    <source>
        <dbReference type="Proteomes" id="UP001597045"/>
    </source>
</evidence>
<name>A0ABW3MMX7_9PSEU</name>